<gene>
    <name evidence="5" type="ORF">PCA20602_04637</name>
</gene>
<dbReference type="Proteomes" id="UP000366065">
    <property type="component" value="Unassembled WGS sequence"/>
</dbReference>
<feature type="domain" description="HpcH/HpaI aldolase/citrate lyase" evidence="4">
    <location>
        <begin position="22"/>
        <end position="230"/>
    </location>
</feature>
<dbReference type="Pfam" id="PF03328">
    <property type="entry name" value="HpcH_HpaI"/>
    <property type="match status" value="1"/>
</dbReference>
<dbReference type="InterPro" id="IPR011206">
    <property type="entry name" value="Citrate_lyase_beta/mcl1/mcl2"/>
</dbReference>
<evidence type="ECO:0000256" key="1">
    <source>
        <dbReference type="ARBA" id="ARBA00001946"/>
    </source>
</evidence>
<evidence type="ECO:0000259" key="4">
    <source>
        <dbReference type="Pfam" id="PF03328"/>
    </source>
</evidence>
<comment type="caution">
    <text evidence="5">The sequence shown here is derived from an EMBL/GenBank/DDBJ whole genome shotgun (WGS) entry which is preliminary data.</text>
</comment>
<proteinExistence type="predicted"/>
<evidence type="ECO:0000313" key="5">
    <source>
        <dbReference type="EMBL" id="VVE49923.1"/>
    </source>
</evidence>
<dbReference type="PANTHER" id="PTHR32308">
    <property type="entry name" value="LYASE BETA SUBUNIT, PUTATIVE (AFU_ORTHOLOGUE AFUA_4G13030)-RELATED"/>
    <property type="match status" value="1"/>
</dbReference>
<evidence type="ECO:0000313" key="6">
    <source>
        <dbReference type="Proteomes" id="UP000366065"/>
    </source>
</evidence>
<sequence>MTSANTPRPASRGNAANLATAQTFLFAPGDRPERFEKALGYDADVVIIDWEASVIGANKAQARENTAAFVRNIDGRRVAIRLNPSTGDEFPHDLAALVRFHKRIAGVFLTMVNSADDLIAAANALPASLPRVGMIETARGILNVESIIDTGKLCRVAFGNMDFQTALSLPPDQDVGLFYPSARMVLASSAAGLPAPIAGATENIADLQAFERSARFERNLGFLGKLCVHPTQLPVARTVFSPSADEIAWAHRVIDATQRSHAVMMDGHMVDRPVVDRAKAILRRASHL</sequence>
<keyword evidence="2" id="KW-0479">Metal-binding</keyword>
<dbReference type="RefSeq" id="WP_150723183.1">
    <property type="nucleotide sequence ID" value="NZ_CABPRV010000014.1"/>
</dbReference>
<organism evidence="5 6">
    <name type="scientific">Pandoraea capi</name>
    <dbReference type="NCBI Taxonomy" id="2508286"/>
    <lineage>
        <taxon>Bacteria</taxon>
        <taxon>Pseudomonadati</taxon>
        <taxon>Pseudomonadota</taxon>
        <taxon>Betaproteobacteria</taxon>
        <taxon>Burkholderiales</taxon>
        <taxon>Burkholderiaceae</taxon>
        <taxon>Pandoraea</taxon>
    </lineage>
</organism>
<reference evidence="5 6" key="1">
    <citation type="submission" date="2019-08" db="EMBL/GenBank/DDBJ databases">
        <authorList>
            <person name="Peeters C."/>
        </authorList>
    </citation>
    <scope>NUCLEOTIDE SEQUENCE [LARGE SCALE GENOMIC DNA]</scope>
    <source>
        <strain evidence="5 6">LMG 20602</strain>
    </source>
</reference>
<dbReference type="InterPro" id="IPR015813">
    <property type="entry name" value="Pyrv/PenolPyrv_kinase-like_dom"/>
</dbReference>
<protein>
    <submittedName>
        <fullName evidence="5">Aldolase</fullName>
    </submittedName>
</protein>
<dbReference type="SUPFAM" id="SSF51621">
    <property type="entry name" value="Phosphoenolpyruvate/pyruvate domain"/>
    <property type="match status" value="1"/>
</dbReference>
<dbReference type="EMBL" id="CABPRV010000014">
    <property type="protein sequence ID" value="VVE49923.1"/>
    <property type="molecule type" value="Genomic_DNA"/>
</dbReference>
<keyword evidence="3" id="KW-0460">Magnesium</keyword>
<dbReference type="InterPro" id="IPR005000">
    <property type="entry name" value="Aldolase/citrate-lyase_domain"/>
</dbReference>
<keyword evidence="6" id="KW-1185">Reference proteome</keyword>
<comment type="cofactor">
    <cofactor evidence="1">
        <name>Mg(2+)</name>
        <dbReference type="ChEBI" id="CHEBI:18420"/>
    </cofactor>
</comment>
<dbReference type="InterPro" id="IPR040442">
    <property type="entry name" value="Pyrv_kinase-like_dom_sf"/>
</dbReference>
<dbReference type="PIRSF" id="PIRSF015582">
    <property type="entry name" value="Cit_lyase_B"/>
    <property type="match status" value="1"/>
</dbReference>
<evidence type="ECO:0000256" key="3">
    <source>
        <dbReference type="ARBA" id="ARBA00022842"/>
    </source>
</evidence>
<dbReference type="Gene3D" id="3.20.20.60">
    <property type="entry name" value="Phosphoenolpyruvate-binding domains"/>
    <property type="match status" value="1"/>
</dbReference>
<accession>A0ABY6WB87</accession>
<evidence type="ECO:0000256" key="2">
    <source>
        <dbReference type="ARBA" id="ARBA00022723"/>
    </source>
</evidence>
<name>A0ABY6WB87_9BURK</name>
<dbReference type="PANTHER" id="PTHR32308:SF0">
    <property type="entry name" value="HPCH_HPAI ALDOLASE_CITRATE LYASE DOMAIN-CONTAINING PROTEIN"/>
    <property type="match status" value="1"/>
</dbReference>